<dbReference type="AlphaFoldDB" id="A0A7C9RB68"/>
<sequence length="131" mass="14863">MPYFKMRYLLIALVPLAVAGCVSAEDQRAVDQDKCASYGYRPGTNRFADCMMDQDQQRADDQRRTMESLERQDRRDQARRDALNASARASVIDDRPQYDKDGNPNFDTQGNYQGCHGIGCEVDNPDDDSDD</sequence>
<feature type="compositionally biased region" description="Basic and acidic residues" evidence="1">
    <location>
        <begin position="55"/>
        <end position="82"/>
    </location>
</feature>
<feature type="region of interest" description="Disordered" evidence="1">
    <location>
        <begin position="51"/>
        <end position="131"/>
    </location>
</feature>
<dbReference type="RefSeq" id="WP_165120893.1">
    <property type="nucleotide sequence ID" value="NZ_JAAKZG010000016.1"/>
</dbReference>
<feature type="chain" id="PRO_5028825021" description="Lipoprotein" evidence="2">
    <location>
        <begin position="25"/>
        <end position="131"/>
    </location>
</feature>
<organism evidence="3 4">
    <name type="scientific">Mesorhizobium zhangyense</name>
    <dbReference type="NCBI Taxonomy" id="1776730"/>
    <lineage>
        <taxon>Bacteria</taxon>
        <taxon>Pseudomonadati</taxon>
        <taxon>Pseudomonadota</taxon>
        <taxon>Alphaproteobacteria</taxon>
        <taxon>Hyphomicrobiales</taxon>
        <taxon>Phyllobacteriaceae</taxon>
        <taxon>Mesorhizobium</taxon>
    </lineage>
</organism>
<dbReference type="Proteomes" id="UP000481252">
    <property type="component" value="Unassembled WGS sequence"/>
</dbReference>
<reference evidence="3 4" key="1">
    <citation type="submission" date="2020-02" db="EMBL/GenBank/DDBJ databases">
        <title>Genome sequence of the type strain CGMCC 1.15528 of Mesorhizobium zhangyense.</title>
        <authorList>
            <person name="Gao J."/>
            <person name="Sun J."/>
        </authorList>
    </citation>
    <scope>NUCLEOTIDE SEQUENCE [LARGE SCALE GENOMIC DNA]</scope>
    <source>
        <strain evidence="3 4">CGMCC 1.15528</strain>
    </source>
</reference>
<feature type="signal peptide" evidence="2">
    <location>
        <begin position="1"/>
        <end position="24"/>
    </location>
</feature>
<evidence type="ECO:0000256" key="2">
    <source>
        <dbReference type="SAM" id="SignalP"/>
    </source>
</evidence>
<proteinExistence type="predicted"/>
<keyword evidence="4" id="KW-1185">Reference proteome</keyword>
<comment type="caution">
    <text evidence="3">The sequence shown here is derived from an EMBL/GenBank/DDBJ whole genome shotgun (WGS) entry which is preliminary data.</text>
</comment>
<evidence type="ECO:0000313" key="4">
    <source>
        <dbReference type="Proteomes" id="UP000481252"/>
    </source>
</evidence>
<accession>A0A7C9RB68</accession>
<feature type="compositionally biased region" description="Basic and acidic residues" evidence="1">
    <location>
        <begin position="91"/>
        <end position="102"/>
    </location>
</feature>
<protein>
    <recommendedName>
        <fullName evidence="5">Lipoprotein</fullName>
    </recommendedName>
</protein>
<name>A0A7C9RB68_9HYPH</name>
<gene>
    <name evidence="3" type="ORF">G6N74_25965</name>
</gene>
<evidence type="ECO:0000313" key="3">
    <source>
        <dbReference type="EMBL" id="NGN44515.1"/>
    </source>
</evidence>
<dbReference type="PROSITE" id="PS51257">
    <property type="entry name" value="PROKAR_LIPOPROTEIN"/>
    <property type="match status" value="1"/>
</dbReference>
<evidence type="ECO:0000256" key="1">
    <source>
        <dbReference type="SAM" id="MobiDB-lite"/>
    </source>
</evidence>
<keyword evidence="2" id="KW-0732">Signal</keyword>
<dbReference type="EMBL" id="JAAKZG010000016">
    <property type="protein sequence ID" value="NGN44515.1"/>
    <property type="molecule type" value="Genomic_DNA"/>
</dbReference>
<evidence type="ECO:0008006" key="5">
    <source>
        <dbReference type="Google" id="ProtNLM"/>
    </source>
</evidence>